<evidence type="ECO:0000313" key="2">
    <source>
        <dbReference type="Proteomes" id="UP000241463"/>
    </source>
</evidence>
<proteinExistence type="predicted"/>
<dbReference type="GeneID" id="54988483"/>
<protein>
    <submittedName>
        <fullName evidence="1">Uncharacterized protein</fullName>
    </submittedName>
</protein>
<evidence type="ECO:0000313" key="1">
    <source>
        <dbReference type="EMBL" id="AUV59932.1"/>
    </source>
</evidence>
<name>A0A2K9VCI7_9CAUD</name>
<sequence>MNKKVTEYTNEMIFNRINGDVCAVAKGKDNTYSLAIISNYGKEGTYAQQTPHYDSLDELFQNEHEDGEVELEGEVSITYK</sequence>
<keyword evidence="2" id="KW-1185">Reference proteome</keyword>
<dbReference type="KEGG" id="vg:54988483"/>
<dbReference type="RefSeq" id="YP_009798216.1">
    <property type="nucleotide sequence ID" value="NC_047924.1"/>
</dbReference>
<dbReference type="EMBL" id="MG765277">
    <property type="protein sequence ID" value="AUV59932.1"/>
    <property type="molecule type" value="Genomic_DNA"/>
</dbReference>
<accession>A0A2K9VCI7</accession>
<dbReference type="Proteomes" id="UP000241463">
    <property type="component" value="Segment"/>
</dbReference>
<organism evidence="1 2">
    <name type="scientific">Lactobacillus phage Bacchae</name>
    <dbReference type="NCBI Taxonomy" id="2079429"/>
    <lineage>
        <taxon>Viruses</taxon>
        <taxon>Duplodnaviria</taxon>
        <taxon>Heunggongvirae</taxon>
        <taxon>Uroviricota</taxon>
        <taxon>Caudoviricetes</taxon>
        <taxon>Herelleviridae</taxon>
        <taxon>Harbinvirus</taxon>
        <taxon>Harbinvirus bacchae</taxon>
    </lineage>
</organism>
<reference evidence="1 2" key="1">
    <citation type="submission" date="2018-01" db="EMBL/GenBank/DDBJ databases">
        <title>Lactobacillus phages that infect wine-derived L. plantarum strains.</title>
        <authorList>
            <person name="Kyrkou I."/>
            <person name="Hestbjerg Hansen L."/>
        </authorList>
    </citation>
    <scope>NUCLEOTIDE SEQUENCE [LARGE SCALE GENOMIC DNA]</scope>
</reference>